<dbReference type="Proteomes" id="UP000184330">
    <property type="component" value="Unassembled WGS sequence"/>
</dbReference>
<feature type="compositionally biased region" description="Polar residues" evidence="1">
    <location>
        <begin position="23"/>
        <end position="35"/>
    </location>
</feature>
<proteinExistence type="predicted"/>
<keyword evidence="3" id="KW-1185">Reference proteome</keyword>
<feature type="region of interest" description="Disordered" evidence="1">
    <location>
        <begin position="1"/>
        <end position="35"/>
    </location>
</feature>
<reference evidence="2 3" key="1">
    <citation type="submission" date="2016-03" db="EMBL/GenBank/DDBJ databases">
        <authorList>
            <person name="Ploux O."/>
        </authorList>
    </citation>
    <scope>NUCLEOTIDE SEQUENCE [LARGE SCALE GENOMIC DNA]</scope>
    <source>
        <strain evidence="2 3">UAMH 11012</strain>
    </source>
</reference>
<evidence type="ECO:0000256" key="1">
    <source>
        <dbReference type="SAM" id="MobiDB-lite"/>
    </source>
</evidence>
<evidence type="ECO:0000313" key="3">
    <source>
        <dbReference type="Proteomes" id="UP000184330"/>
    </source>
</evidence>
<protein>
    <submittedName>
        <fullName evidence="2">Uncharacterized protein</fullName>
    </submittedName>
</protein>
<dbReference type="EMBL" id="FJOG01000026">
    <property type="protein sequence ID" value="CZR64236.1"/>
    <property type="molecule type" value="Genomic_DNA"/>
</dbReference>
<feature type="region of interest" description="Disordered" evidence="1">
    <location>
        <begin position="146"/>
        <end position="188"/>
    </location>
</feature>
<name>A0A1L7XGZ8_9HELO</name>
<gene>
    <name evidence="2" type="ORF">PAC_14134</name>
</gene>
<accession>A0A1L7XGZ8</accession>
<dbReference type="AlphaFoldDB" id="A0A1L7XGZ8"/>
<organism evidence="2 3">
    <name type="scientific">Phialocephala subalpina</name>
    <dbReference type="NCBI Taxonomy" id="576137"/>
    <lineage>
        <taxon>Eukaryota</taxon>
        <taxon>Fungi</taxon>
        <taxon>Dikarya</taxon>
        <taxon>Ascomycota</taxon>
        <taxon>Pezizomycotina</taxon>
        <taxon>Leotiomycetes</taxon>
        <taxon>Helotiales</taxon>
        <taxon>Mollisiaceae</taxon>
        <taxon>Phialocephala</taxon>
        <taxon>Phialocephala fortinii species complex</taxon>
    </lineage>
</organism>
<sequence>MLRTRSFPPAAIFRPMTTKKTSRSYGTKQDPSIHSQPVVHELQGWTDQQRTRANLSQSNGKELEILCDKDQSAAKNMESTWTTVTTLVDLIVSRVLPGTSVKKQGAKAMDRVAELLTSEQQARQAMHPKVKEELRRQDLQQAVQAAHLRTREKREEYSSSTKKNPGDPSVSAVEVSDGNLAPNRSHSGECESLRNGSVYADSHTNSCLSALKILEVVELWNLSTSALINASTQSPVPKIKVRLQALLDPMTLVWTPVSASVYFVFFSSATTSCVPL</sequence>
<evidence type="ECO:0000313" key="2">
    <source>
        <dbReference type="EMBL" id="CZR64236.1"/>
    </source>
</evidence>